<dbReference type="Pfam" id="PF17751">
    <property type="entry name" value="SKICH"/>
    <property type="match status" value="1"/>
</dbReference>
<gene>
    <name evidence="3" type="ORF">TCEB3V08_LOCUS8821</name>
</gene>
<evidence type="ECO:0000259" key="2">
    <source>
        <dbReference type="Pfam" id="PF17751"/>
    </source>
</evidence>
<feature type="region of interest" description="Disordered" evidence="1">
    <location>
        <begin position="316"/>
        <end position="335"/>
    </location>
</feature>
<reference evidence="3" key="1">
    <citation type="submission" date="2020-11" db="EMBL/GenBank/DDBJ databases">
        <authorList>
            <person name="Tran Van P."/>
        </authorList>
    </citation>
    <scope>NUCLEOTIDE SEQUENCE</scope>
</reference>
<evidence type="ECO:0000313" key="3">
    <source>
        <dbReference type="EMBL" id="CAD7407015.1"/>
    </source>
</evidence>
<protein>
    <recommendedName>
        <fullName evidence="2">SKICH domain-containing protein</fullName>
    </recommendedName>
</protein>
<dbReference type="InterPro" id="IPR041611">
    <property type="entry name" value="SKICH"/>
</dbReference>
<proteinExistence type="predicted"/>
<name>A0A7R9D5S1_TIMCR</name>
<feature type="domain" description="SKICH" evidence="2">
    <location>
        <begin position="40"/>
        <end position="120"/>
    </location>
</feature>
<sequence>MEPPAPMVPDGAITADYFILPNSRIDKSEVGGCYQRMFVTQVNSSSRDWVGLFPRGWVNLQQYVTFEWTDEKPYEEVTLRRNLLFCSKYHAQLVFTEREYQFVFVNKQIKVLGKSGYFTFLVAEKMASLLKYDFIPFGLDVDYLGVKPVHHTCTCVRAIELERNARSNLTMQLKSELEINQHLKERLDTAQLELKVNVAAQNKLKLAAHQVHQEKLAYQKFVSEMLSALSRRGIVKVIDSQGVEILVQKVSSQAAQVDPQINNSAKMSHRERLLKAVIGSQEQTIRELLRRLEDATKGKPVSKLNSDMSLLDLEDTSDTDSKITETGGSLSDSEDKVKVQDRGDIVQSSRSFTLRDMKAEPFKNVDVAPTSLVAIVPHHQSVTPPAKTIECAPNIANDENSFAVFDDDSVSAKYELQTLEQNVGKLTGELNVTAIGDCERVCDERVLGGINASTSGDNVTLHGDNQSETKTKPVAFLINGDHMQYAIVR</sequence>
<dbReference type="AlphaFoldDB" id="A0A7R9D5S1"/>
<evidence type="ECO:0000256" key="1">
    <source>
        <dbReference type="SAM" id="MobiDB-lite"/>
    </source>
</evidence>
<organism evidence="3">
    <name type="scientific">Timema cristinae</name>
    <name type="common">Walking stick</name>
    <dbReference type="NCBI Taxonomy" id="61476"/>
    <lineage>
        <taxon>Eukaryota</taxon>
        <taxon>Metazoa</taxon>
        <taxon>Ecdysozoa</taxon>
        <taxon>Arthropoda</taxon>
        <taxon>Hexapoda</taxon>
        <taxon>Insecta</taxon>
        <taxon>Pterygota</taxon>
        <taxon>Neoptera</taxon>
        <taxon>Polyneoptera</taxon>
        <taxon>Phasmatodea</taxon>
        <taxon>Timematodea</taxon>
        <taxon>Timematoidea</taxon>
        <taxon>Timematidae</taxon>
        <taxon>Timema</taxon>
    </lineage>
</organism>
<dbReference type="EMBL" id="OC320033">
    <property type="protein sequence ID" value="CAD7407015.1"/>
    <property type="molecule type" value="Genomic_DNA"/>
</dbReference>
<accession>A0A7R9D5S1</accession>
<dbReference type="Gene3D" id="2.60.40.2840">
    <property type="match status" value="1"/>
</dbReference>